<keyword evidence="1" id="KW-0175">Coiled coil</keyword>
<dbReference type="InterPro" id="IPR051353">
    <property type="entry name" value="Tobamovirus_resist_UPF0261"/>
</dbReference>
<dbReference type="Gene3D" id="3.20.20.70">
    <property type="entry name" value="Aldolase class I"/>
    <property type="match status" value="2"/>
</dbReference>
<dbReference type="AlphaFoldDB" id="A0A9D4VHC3"/>
<evidence type="ECO:0000313" key="3">
    <source>
        <dbReference type="EMBL" id="KAI5382756.1"/>
    </source>
</evidence>
<keyword evidence="4" id="KW-1185">Reference proteome</keyword>
<dbReference type="Pfam" id="PF03999">
    <property type="entry name" value="MAP65_ASE1"/>
    <property type="match status" value="1"/>
</dbReference>
<protein>
    <recommendedName>
        <fullName evidence="2">TIM-barrel domain-containing protein</fullName>
    </recommendedName>
</protein>
<reference evidence="3 4" key="1">
    <citation type="journal article" date="2022" name="Nat. Genet.">
        <title>Improved pea reference genome and pan-genome highlight genomic features and evolutionary characteristics.</title>
        <authorList>
            <person name="Yang T."/>
            <person name="Liu R."/>
            <person name="Luo Y."/>
            <person name="Hu S."/>
            <person name="Wang D."/>
            <person name="Wang C."/>
            <person name="Pandey M.K."/>
            <person name="Ge S."/>
            <person name="Xu Q."/>
            <person name="Li N."/>
            <person name="Li G."/>
            <person name="Huang Y."/>
            <person name="Saxena R.K."/>
            <person name="Ji Y."/>
            <person name="Li M."/>
            <person name="Yan X."/>
            <person name="He Y."/>
            <person name="Liu Y."/>
            <person name="Wang X."/>
            <person name="Xiang C."/>
            <person name="Varshney R.K."/>
            <person name="Ding H."/>
            <person name="Gao S."/>
            <person name="Zong X."/>
        </authorList>
    </citation>
    <scope>NUCLEOTIDE SEQUENCE [LARGE SCALE GENOMIC DNA]</scope>
    <source>
        <strain evidence="3 4">cv. Zhongwan 6</strain>
    </source>
</reference>
<dbReference type="InterPro" id="IPR013785">
    <property type="entry name" value="Aldolase_TIM"/>
</dbReference>
<dbReference type="Proteomes" id="UP001058974">
    <property type="component" value="Chromosome 7"/>
</dbReference>
<evidence type="ECO:0000256" key="1">
    <source>
        <dbReference type="SAM" id="Coils"/>
    </source>
</evidence>
<organism evidence="3 4">
    <name type="scientific">Pisum sativum</name>
    <name type="common">Garden pea</name>
    <name type="synonym">Lathyrus oleraceus</name>
    <dbReference type="NCBI Taxonomy" id="3888"/>
    <lineage>
        <taxon>Eukaryota</taxon>
        <taxon>Viridiplantae</taxon>
        <taxon>Streptophyta</taxon>
        <taxon>Embryophyta</taxon>
        <taxon>Tracheophyta</taxon>
        <taxon>Spermatophyta</taxon>
        <taxon>Magnoliopsida</taxon>
        <taxon>eudicotyledons</taxon>
        <taxon>Gunneridae</taxon>
        <taxon>Pentapetalae</taxon>
        <taxon>rosids</taxon>
        <taxon>fabids</taxon>
        <taxon>Fabales</taxon>
        <taxon>Fabaceae</taxon>
        <taxon>Papilionoideae</taxon>
        <taxon>50 kb inversion clade</taxon>
        <taxon>NPAAA clade</taxon>
        <taxon>Hologalegina</taxon>
        <taxon>IRL clade</taxon>
        <taxon>Fabeae</taxon>
        <taxon>Lathyrus</taxon>
    </lineage>
</organism>
<dbReference type="Gramene" id="Psat07G0024900-T1">
    <property type="protein sequence ID" value="KAI5382756.1"/>
    <property type="gene ID" value="KIW84_070249"/>
</dbReference>
<feature type="domain" description="TIM-barrel" evidence="2">
    <location>
        <begin position="158"/>
        <end position="222"/>
    </location>
</feature>
<feature type="domain" description="TIM-barrel" evidence="2">
    <location>
        <begin position="3"/>
        <end position="72"/>
    </location>
</feature>
<name>A0A9D4VHC3_PEA</name>
<accession>A0A9D4VHC3</accession>
<feature type="coiled-coil region" evidence="1">
    <location>
        <begin position="386"/>
        <end position="413"/>
    </location>
</feature>
<sequence>MLVSLDESVVLVQAIADTAHRSNPNTIVLCHGGPISGPEEAEFIMKRTKGVHGFYGASSMERLPVEQAITNAGQPEVCSSAGVNVEKACEKVSSNLEHVPLLTKGFAAYKFRRFCCRCGAATYNTASSDINPTITMSNDFLFAGFRFDRKKFGADTASVVLVQAIADAAHRSNPNTIVLCHGGPISGPEEAEFIMKRTKGVHGFYGASSMERLPVEQAITNAGQPEVCSSAGVNVEKACEKVSSNLEHVPLLTKGFAAYKFRRFCCRCGAATYNTASSDINPTITMSNDFLFAGFRFDRKKFGADTASMLAVAYYPFSATQTDNALDATECLARETELPTIQRISPKLQPEERIKDFSDVQSQIQRICGEITGSLNHNDVPAVDESDLSLKKFEEYQSELHELQKEKSDRLQKVFELVSTVHDLCAVLGMDFFSTVTEVHPSLNDSTGVQSKV</sequence>
<dbReference type="PANTHER" id="PTHR31862">
    <property type="entry name" value="UPF0261 DOMAIN PROTEIN (AFU_ORTHOLOGUE AFUA_1G10120)"/>
    <property type="match status" value="1"/>
</dbReference>
<dbReference type="EMBL" id="JAMSHJ010000007">
    <property type="protein sequence ID" value="KAI5382756.1"/>
    <property type="molecule type" value="Genomic_DNA"/>
</dbReference>
<evidence type="ECO:0000259" key="2">
    <source>
        <dbReference type="Pfam" id="PF09370"/>
    </source>
</evidence>
<proteinExistence type="predicted"/>
<dbReference type="InterPro" id="IPR009215">
    <property type="entry name" value="TIM-br_IGPS-like"/>
</dbReference>
<dbReference type="Pfam" id="PF09370">
    <property type="entry name" value="PEP_hydrolase"/>
    <property type="match status" value="2"/>
</dbReference>
<dbReference type="PANTHER" id="PTHR31862:SF1">
    <property type="entry name" value="UPF0261 DOMAIN PROTEIN (AFU_ORTHOLOGUE AFUA_1G10120)"/>
    <property type="match status" value="1"/>
</dbReference>
<comment type="caution">
    <text evidence="3">The sequence shown here is derived from an EMBL/GenBank/DDBJ whole genome shotgun (WGS) entry which is preliminary data.</text>
</comment>
<gene>
    <name evidence="3" type="ORF">KIW84_070249</name>
</gene>
<evidence type="ECO:0000313" key="4">
    <source>
        <dbReference type="Proteomes" id="UP001058974"/>
    </source>
</evidence>